<evidence type="ECO:0000313" key="2">
    <source>
        <dbReference type="Proteomes" id="UP000664405"/>
    </source>
</evidence>
<organism evidence="1 2">
    <name type="scientific">Thalassospira povalilytica</name>
    <dbReference type="NCBI Taxonomy" id="732237"/>
    <lineage>
        <taxon>Bacteria</taxon>
        <taxon>Pseudomonadati</taxon>
        <taxon>Pseudomonadota</taxon>
        <taxon>Alphaproteobacteria</taxon>
        <taxon>Rhodospirillales</taxon>
        <taxon>Thalassospiraceae</taxon>
        <taxon>Thalassospira</taxon>
    </lineage>
</organism>
<sequence length="56" mass="6702">MNKKKSRFWRDFLSQRTDETVIVFRLVIHKNAPYSKIRPKHMISAKKIGEMTKLTP</sequence>
<dbReference type="AlphaFoldDB" id="A0A8I1M5K5"/>
<dbReference type="RefSeq" id="WP_206926482.1">
    <property type="nucleotide sequence ID" value="NZ_JAEKJW010000001.1"/>
</dbReference>
<evidence type="ECO:0000313" key="1">
    <source>
        <dbReference type="EMBL" id="MBN8195289.1"/>
    </source>
</evidence>
<proteinExistence type="predicted"/>
<gene>
    <name evidence="1" type="ORF">JF547_02045</name>
</gene>
<name>A0A8I1M5K5_9PROT</name>
<dbReference type="Proteomes" id="UP000664405">
    <property type="component" value="Unassembled WGS sequence"/>
</dbReference>
<comment type="caution">
    <text evidence="1">The sequence shown here is derived from an EMBL/GenBank/DDBJ whole genome shotgun (WGS) entry which is preliminary data.</text>
</comment>
<protein>
    <submittedName>
        <fullName evidence="1">Uncharacterized protein</fullName>
    </submittedName>
</protein>
<accession>A0A8I1M5K5</accession>
<reference evidence="1" key="1">
    <citation type="submission" date="2020-12" db="EMBL/GenBank/DDBJ databases">
        <title>Oil enriched cultivation method for isolating marine PHA-producing bacteria.</title>
        <authorList>
            <person name="Zheng W."/>
            <person name="Yu S."/>
            <person name="Huang Y."/>
        </authorList>
    </citation>
    <scope>NUCLEOTIDE SEQUENCE</scope>
    <source>
        <strain evidence="1">SY-2-3</strain>
    </source>
</reference>
<dbReference type="EMBL" id="JAEKJW010000001">
    <property type="protein sequence ID" value="MBN8195289.1"/>
    <property type="molecule type" value="Genomic_DNA"/>
</dbReference>